<dbReference type="InterPro" id="IPR019897">
    <property type="entry name" value="RidA_CS"/>
</dbReference>
<organism evidence="2 3">
    <name type="scientific">Rhodocyclus tenuis</name>
    <name type="common">Rhodospirillum tenue</name>
    <dbReference type="NCBI Taxonomy" id="1066"/>
    <lineage>
        <taxon>Bacteria</taxon>
        <taxon>Pseudomonadati</taxon>
        <taxon>Pseudomonadota</taxon>
        <taxon>Betaproteobacteria</taxon>
        <taxon>Rhodocyclales</taxon>
        <taxon>Rhodocyclaceae</taxon>
        <taxon>Rhodocyclus</taxon>
    </lineage>
</organism>
<dbReference type="PROSITE" id="PS01094">
    <property type="entry name" value="UPF0076"/>
    <property type="match status" value="1"/>
</dbReference>
<evidence type="ECO:0000313" key="3">
    <source>
        <dbReference type="Proteomes" id="UP000587070"/>
    </source>
</evidence>
<dbReference type="PANTHER" id="PTHR47328">
    <property type="match status" value="1"/>
</dbReference>
<dbReference type="InterPro" id="IPR006175">
    <property type="entry name" value="YjgF/YER057c/UK114"/>
</dbReference>
<evidence type="ECO:0000313" key="2">
    <source>
        <dbReference type="EMBL" id="MBB4248260.1"/>
    </source>
</evidence>
<proteinExistence type="inferred from homology"/>
<dbReference type="AlphaFoldDB" id="A0A840GBK4"/>
<sequence>MQAAASTQQACCFLTQDCKPMNIIRFGTTRRFSDAVVHNGTAYIVEVPSNLDADISAQTENLLASIGRLLLQVGSDSARILQATIYLADMQDYDAMNRVWDAWLPEGSAPVRACVEAKLATPQYRVEIALTAAVSQITPEKI</sequence>
<evidence type="ECO:0000256" key="1">
    <source>
        <dbReference type="ARBA" id="ARBA00010552"/>
    </source>
</evidence>
<accession>A0A840GBK4</accession>
<dbReference type="Gene3D" id="3.30.1330.40">
    <property type="entry name" value="RutC-like"/>
    <property type="match status" value="1"/>
</dbReference>
<dbReference type="CDD" id="cd06150">
    <property type="entry name" value="YjgF_YER057c_UK114_like_2"/>
    <property type="match status" value="1"/>
</dbReference>
<comment type="similarity">
    <text evidence="1">Belongs to the RutC family.</text>
</comment>
<gene>
    <name evidence="2" type="ORF">GGD90_002652</name>
</gene>
<reference evidence="2 3" key="1">
    <citation type="submission" date="2020-08" db="EMBL/GenBank/DDBJ databases">
        <title>Genome sequencing of Purple Non-Sulfur Bacteria from various extreme environments.</title>
        <authorList>
            <person name="Mayer M."/>
        </authorList>
    </citation>
    <scope>NUCLEOTIDE SEQUENCE [LARGE SCALE GENOMIC DNA]</scope>
    <source>
        <strain evidence="2 3">2761</strain>
    </source>
</reference>
<dbReference type="InterPro" id="IPR035709">
    <property type="entry name" value="YoaB-like"/>
</dbReference>
<dbReference type="EMBL" id="JACIGE010000010">
    <property type="protein sequence ID" value="MBB4248260.1"/>
    <property type="molecule type" value="Genomic_DNA"/>
</dbReference>
<keyword evidence="3" id="KW-1185">Reference proteome</keyword>
<dbReference type="Proteomes" id="UP000587070">
    <property type="component" value="Unassembled WGS sequence"/>
</dbReference>
<protein>
    <submittedName>
        <fullName evidence="2">Enamine deaminase RidA (YjgF/YER057c/UK114 family)</fullName>
    </submittedName>
</protein>
<comment type="caution">
    <text evidence="2">The sequence shown here is derived from an EMBL/GenBank/DDBJ whole genome shotgun (WGS) entry which is preliminary data.</text>
</comment>
<dbReference type="SUPFAM" id="SSF55298">
    <property type="entry name" value="YjgF-like"/>
    <property type="match status" value="1"/>
</dbReference>
<dbReference type="InterPro" id="IPR035959">
    <property type="entry name" value="RutC-like_sf"/>
</dbReference>
<dbReference type="PANTHER" id="PTHR47328:SF1">
    <property type="entry name" value="RUTC FAMILY PROTEIN YOAB"/>
    <property type="match status" value="1"/>
</dbReference>
<dbReference type="Pfam" id="PF01042">
    <property type="entry name" value="Ribonuc_L-PSP"/>
    <property type="match status" value="1"/>
</dbReference>
<name>A0A840GBK4_RHOTE</name>